<keyword evidence="2" id="KW-1003">Cell membrane</keyword>
<evidence type="ECO:0000256" key="3">
    <source>
        <dbReference type="ARBA" id="ARBA00022692"/>
    </source>
</evidence>
<keyword evidence="5 7" id="KW-0472">Membrane</keyword>
<feature type="transmembrane region" description="Helical" evidence="7">
    <location>
        <begin position="70"/>
        <end position="87"/>
    </location>
</feature>
<evidence type="ECO:0000313" key="9">
    <source>
        <dbReference type="EMBL" id="AZQ62497.1"/>
    </source>
</evidence>
<dbReference type="OrthoDB" id="977186at2"/>
<gene>
    <name evidence="9" type="ORF">EI427_09665</name>
</gene>
<evidence type="ECO:0000256" key="2">
    <source>
        <dbReference type="ARBA" id="ARBA00022475"/>
    </source>
</evidence>
<dbReference type="PANTHER" id="PTHR30509">
    <property type="entry name" value="P-HYDROXYBENZOIC ACID EFFLUX PUMP SUBUNIT-RELATED"/>
    <property type="match status" value="1"/>
</dbReference>
<dbReference type="PANTHER" id="PTHR30509:SF9">
    <property type="entry name" value="MULTIDRUG RESISTANCE PROTEIN MDTO"/>
    <property type="match status" value="1"/>
</dbReference>
<feature type="transmembrane region" description="Helical" evidence="7">
    <location>
        <begin position="20"/>
        <end position="36"/>
    </location>
</feature>
<dbReference type="Pfam" id="PF13515">
    <property type="entry name" value="FUSC_2"/>
    <property type="match status" value="1"/>
</dbReference>
<comment type="subcellular location">
    <subcellularLocation>
        <location evidence="1">Cell membrane</location>
        <topology evidence="1">Multi-pass membrane protein</topology>
    </subcellularLocation>
</comment>
<name>A0A3S9P2S1_9BACT</name>
<evidence type="ECO:0000256" key="1">
    <source>
        <dbReference type="ARBA" id="ARBA00004651"/>
    </source>
</evidence>
<protein>
    <submittedName>
        <fullName evidence="9">FUSC family protein</fullName>
    </submittedName>
</protein>
<feature type="transmembrane region" description="Helical" evidence="7">
    <location>
        <begin position="42"/>
        <end position="63"/>
    </location>
</feature>
<evidence type="ECO:0000256" key="6">
    <source>
        <dbReference type="ARBA" id="ARBA00043993"/>
    </source>
</evidence>
<dbReference type="GO" id="GO:0005886">
    <property type="term" value="C:plasma membrane"/>
    <property type="evidence" value="ECO:0007669"/>
    <property type="project" value="UniProtKB-SubCell"/>
</dbReference>
<evidence type="ECO:0000256" key="4">
    <source>
        <dbReference type="ARBA" id="ARBA00022989"/>
    </source>
</evidence>
<dbReference type="InterPro" id="IPR049453">
    <property type="entry name" value="Memb_transporter_dom"/>
</dbReference>
<sequence>MSLYQSIENYIYKNIERVHLYRTIFIVTFSFLMVNLFQIPHGSWLCVTVVVLLGPFPEFGGIIHRIFQRVLGTIAGAMSAVVILYFLHDYLYIQTLLLGLLIPFFGIVMFKKYPYAYLIAVMTAVIILGVGEGKSLEAALWRSGNIIMGGLVTLLFSMIFPVRGTRELKFEFAKCLHLIDHLYVCTINGEYFDKHYLSEVKNVIISIRKQRKIVEHVIKESKHFRVHQVQLDECIVIMRKMSGIVELLNSSAFSSEIGNKFIGQLYSIQDRQEFLSDRIHQIILQLEKNSFETPSKATMKLTSSRSELQLLYEDHQDEHTPLSPYSYVWLNYQYAQQVFKLEERIDILFNRK</sequence>
<organism evidence="9 10">
    <name type="scientific">Flammeovirga pectinis</name>
    <dbReference type="NCBI Taxonomy" id="2494373"/>
    <lineage>
        <taxon>Bacteria</taxon>
        <taxon>Pseudomonadati</taxon>
        <taxon>Bacteroidota</taxon>
        <taxon>Cytophagia</taxon>
        <taxon>Cytophagales</taxon>
        <taxon>Flammeovirgaceae</taxon>
        <taxon>Flammeovirga</taxon>
    </lineage>
</organism>
<evidence type="ECO:0000313" key="10">
    <source>
        <dbReference type="Proteomes" id="UP000267268"/>
    </source>
</evidence>
<keyword evidence="4 7" id="KW-1133">Transmembrane helix</keyword>
<proteinExistence type="inferred from homology"/>
<feature type="domain" description="Integral membrane bound transporter" evidence="8">
    <location>
        <begin position="31"/>
        <end position="156"/>
    </location>
</feature>
<keyword evidence="10" id="KW-1185">Reference proteome</keyword>
<reference evidence="9 10" key="1">
    <citation type="submission" date="2018-12" db="EMBL/GenBank/DDBJ databases">
        <title>Flammeovirga pectinis sp. nov., isolated from the gut of the Korean scallop, Patinopecten yessoensis.</title>
        <authorList>
            <person name="Bae J.-W."/>
            <person name="Jeong Y.-S."/>
            <person name="Kang W."/>
        </authorList>
    </citation>
    <scope>NUCLEOTIDE SEQUENCE [LARGE SCALE GENOMIC DNA]</scope>
    <source>
        <strain evidence="9 10">L12M1</strain>
    </source>
</reference>
<feature type="transmembrane region" description="Helical" evidence="7">
    <location>
        <begin position="143"/>
        <end position="162"/>
    </location>
</feature>
<dbReference type="Proteomes" id="UP000267268">
    <property type="component" value="Chromosome 1"/>
</dbReference>
<accession>A0A3S9P2S1</accession>
<evidence type="ECO:0000256" key="7">
    <source>
        <dbReference type="SAM" id="Phobius"/>
    </source>
</evidence>
<evidence type="ECO:0000256" key="5">
    <source>
        <dbReference type="ARBA" id="ARBA00023136"/>
    </source>
</evidence>
<dbReference type="AlphaFoldDB" id="A0A3S9P2S1"/>
<comment type="similarity">
    <text evidence="6">Belongs to the YccS/YhfK family.</text>
</comment>
<evidence type="ECO:0000259" key="8">
    <source>
        <dbReference type="Pfam" id="PF13515"/>
    </source>
</evidence>
<dbReference type="EMBL" id="CP034562">
    <property type="protein sequence ID" value="AZQ62497.1"/>
    <property type="molecule type" value="Genomic_DNA"/>
</dbReference>
<dbReference type="KEGG" id="fll:EI427_09665"/>
<feature type="transmembrane region" description="Helical" evidence="7">
    <location>
        <begin position="93"/>
        <end position="110"/>
    </location>
</feature>
<keyword evidence="3 7" id="KW-0812">Transmembrane</keyword>
<feature type="transmembrane region" description="Helical" evidence="7">
    <location>
        <begin position="115"/>
        <end position="131"/>
    </location>
</feature>